<dbReference type="SUPFAM" id="SSF109854">
    <property type="entry name" value="DinB/YfiT-like putative metalloenzymes"/>
    <property type="match status" value="1"/>
</dbReference>
<evidence type="ECO:0000259" key="1">
    <source>
        <dbReference type="Pfam" id="PF12867"/>
    </source>
</evidence>
<evidence type="ECO:0000313" key="2">
    <source>
        <dbReference type="EMBL" id="SFS80331.1"/>
    </source>
</evidence>
<dbReference type="Pfam" id="PF12867">
    <property type="entry name" value="DinB_2"/>
    <property type="match status" value="1"/>
</dbReference>
<protein>
    <submittedName>
        <fullName evidence="2">Uncharacterized damage-inducible protein DinB (Forms a four-helix bundle)</fullName>
    </submittedName>
</protein>
<gene>
    <name evidence="2" type="ORF">SAMN05444972_10834</name>
</gene>
<dbReference type="Proteomes" id="UP000198660">
    <property type="component" value="Unassembled WGS sequence"/>
</dbReference>
<accession>A0A1I6STU9</accession>
<dbReference type="OrthoDB" id="2964295at2"/>
<dbReference type="InterPro" id="IPR034660">
    <property type="entry name" value="DinB/YfiT-like"/>
</dbReference>
<sequence>MNTIKRCQQLGEMTYFIRSLATVSTDQWRKPIAEGKWSAIEVVAHLHFWDRYLVEYALPDDFTRETWSELTIENMNRKASIWACSGVSCHEVIKQFLTFREGLLRFLNRMPPEDWGRTLRMGKHTLTLAEYIQEAIDHDQHHRSQLEGCFSENLKGGFVP</sequence>
<keyword evidence="3" id="KW-1185">Reference proteome</keyword>
<proteinExistence type="predicted"/>
<dbReference type="Gene3D" id="1.20.120.450">
    <property type="entry name" value="dinb family like domain"/>
    <property type="match status" value="1"/>
</dbReference>
<dbReference type="RefSeq" id="WP_140413604.1">
    <property type="nucleotide sequence ID" value="NZ_FPAA01000008.1"/>
</dbReference>
<feature type="domain" description="DinB-like" evidence="1">
    <location>
        <begin position="19"/>
        <end position="146"/>
    </location>
</feature>
<reference evidence="3" key="1">
    <citation type="submission" date="2016-10" db="EMBL/GenBank/DDBJ databases">
        <authorList>
            <person name="Varghese N."/>
            <person name="Submissions S."/>
        </authorList>
    </citation>
    <scope>NUCLEOTIDE SEQUENCE [LARGE SCALE GENOMIC DNA]</scope>
    <source>
        <strain evidence="3">DSM 45789</strain>
    </source>
</reference>
<name>A0A1I6STU9_9BACL</name>
<dbReference type="AlphaFoldDB" id="A0A1I6STU9"/>
<dbReference type="InterPro" id="IPR024775">
    <property type="entry name" value="DinB-like"/>
</dbReference>
<evidence type="ECO:0000313" key="3">
    <source>
        <dbReference type="Proteomes" id="UP000198660"/>
    </source>
</evidence>
<dbReference type="EMBL" id="FPAA01000008">
    <property type="protein sequence ID" value="SFS80331.1"/>
    <property type="molecule type" value="Genomic_DNA"/>
</dbReference>
<organism evidence="2 3">
    <name type="scientific">Marininema halotolerans</name>
    <dbReference type="NCBI Taxonomy" id="1155944"/>
    <lineage>
        <taxon>Bacteria</taxon>
        <taxon>Bacillati</taxon>
        <taxon>Bacillota</taxon>
        <taxon>Bacilli</taxon>
        <taxon>Bacillales</taxon>
        <taxon>Thermoactinomycetaceae</taxon>
        <taxon>Marininema</taxon>
    </lineage>
</organism>